<dbReference type="EMBL" id="GL945429">
    <property type="protein sequence ID" value="EGO29676.1"/>
    <property type="molecule type" value="Genomic_DNA"/>
</dbReference>
<dbReference type="GO" id="GO:0098552">
    <property type="term" value="C:side of membrane"/>
    <property type="evidence" value="ECO:0007669"/>
    <property type="project" value="UniProtKB-KW"/>
</dbReference>
<dbReference type="InterPro" id="IPR012946">
    <property type="entry name" value="X8"/>
</dbReference>
<feature type="signal peptide" evidence="10">
    <location>
        <begin position="1"/>
        <end position="23"/>
    </location>
</feature>
<keyword evidence="4 10" id="KW-0336">GPI-anchor</keyword>
<organism>
    <name type="scientific">Serpula lacrymans var. lacrymans (strain S7.9)</name>
    <name type="common">Dry rot fungus</name>
    <dbReference type="NCBI Taxonomy" id="578457"/>
    <lineage>
        <taxon>Eukaryota</taxon>
        <taxon>Fungi</taxon>
        <taxon>Dikarya</taxon>
        <taxon>Basidiomycota</taxon>
        <taxon>Agaricomycotina</taxon>
        <taxon>Agaricomycetes</taxon>
        <taxon>Agaricomycetidae</taxon>
        <taxon>Boletales</taxon>
        <taxon>Coniophorineae</taxon>
        <taxon>Serpulaceae</taxon>
        <taxon>Serpula</taxon>
    </lineage>
</organism>
<sequence length="546" mass="55884">MLEASRIITFLAVAGALLSGAHAISAVTRSGRYLYSGGNRFYIKGIAYQPQGVEVASANNPFLSPSTFVDPLANSTACARDLPYLQQLGVNAIRVYSVNSSLNHDSCMQAFSNAGIYTIIDLSLPVNGSIESTSPAWTTNLLGLYVDTIDAFSKYDNVLAYNVGNEVITSAATSNAAPFVKAAARDIKAYLTSQKSSVMVGYAAIDGTADWLDPFAEYLSCDPSGSNSASTSIDLFGLNNYQWCGNSSFAAAYADTEAQFQNYNVAAYFSEYGCASVSPRPWTEVGALFSSEMSPVWSGGLAFSYFPATSAAGSFGMVTINADDTVTTSQDFTNLKTEYAAASPPNTPTQSNAGSATYPSCPAQNATFLASTSLPQTPNLAACTCLESTLSCSFTPQVSNTSAIVGTLLNYACSALGSSGGNCDAIAANGTSGTYGVVSACDPSIMLSYVMNEYYYANGASAQACSFSGNGTVNAAAPSGTSAQSSAASSCLASASGTFTPTSSGGTTSSGGQSSGAASIVGDTRALVGLGAMLTIGAVSGVWILA</sequence>
<dbReference type="GO" id="GO:0005886">
    <property type="term" value="C:plasma membrane"/>
    <property type="evidence" value="ECO:0007669"/>
    <property type="project" value="UniProtKB-SubCell"/>
</dbReference>
<feature type="domain" description="X8" evidence="11">
    <location>
        <begin position="390"/>
        <end position="493"/>
    </location>
</feature>
<dbReference type="InterPro" id="IPR017853">
    <property type="entry name" value="GH"/>
</dbReference>
<dbReference type="PANTHER" id="PTHR31468">
    <property type="entry name" value="1,3-BETA-GLUCANOSYLTRANSFERASE GAS1"/>
    <property type="match status" value="1"/>
</dbReference>
<dbReference type="GO" id="GO:0071970">
    <property type="term" value="P:fungal-type cell wall (1-&gt;3)-beta-D-glucan biosynthetic process"/>
    <property type="evidence" value="ECO:0007669"/>
    <property type="project" value="TreeGrafter"/>
</dbReference>
<dbReference type="Gene3D" id="1.20.58.1040">
    <property type="match status" value="1"/>
</dbReference>
<keyword evidence="5 10" id="KW-0732">Signal</keyword>
<gene>
    <name evidence="12" type="ORF">SERLADRAFT_359589</name>
</gene>
<dbReference type="EC" id="2.4.1.-" evidence="10"/>
<evidence type="ECO:0000256" key="6">
    <source>
        <dbReference type="ARBA" id="ARBA00023136"/>
    </source>
</evidence>
<dbReference type="PANTHER" id="PTHR31468:SF2">
    <property type="entry name" value="1,3-BETA-GLUCANOSYLTRANSFERASE GAS1"/>
    <property type="match status" value="1"/>
</dbReference>
<dbReference type="InterPro" id="IPR004886">
    <property type="entry name" value="Glucanosyltransferase"/>
</dbReference>
<protein>
    <recommendedName>
        <fullName evidence="10">1,3-beta-glucanosyltransferase</fullName>
        <ecNumber evidence="10">2.4.1.-</ecNumber>
    </recommendedName>
</protein>
<dbReference type="KEGG" id="sla:SERLADRAFT_359589"/>
<evidence type="ECO:0000256" key="1">
    <source>
        <dbReference type="ARBA" id="ARBA00004196"/>
    </source>
</evidence>
<keyword evidence="8" id="KW-0325">Glycoprotein</keyword>
<evidence type="ECO:0000256" key="5">
    <source>
        <dbReference type="ARBA" id="ARBA00022729"/>
    </source>
</evidence>
<reference evidence="12" key="1">
    <citation type="submission" date="2011-04" db="EMBL/GenBank/DDBJ databases">
        <title>Evolution of plant cell wall degrading machinery underlies the functional diversity of forest fungi.</title>
        <authorList>
            <consortium name="US DOE Joint Genome Institute (JGI-PGF)"/>
            <person name="Eastwood D.C."/>
            <person name="Floudas D."/>
            <person name="Binder M."/>
            <person name="Majcherczyk A."/>
            <person name="Schneider P."/>
            <person name="Aerts A."/>
            <person name="Asiegbu F.O."/>
            <person name="Baker S.E."/>
            <person name="Barry K."/>
            <person name="Bendiksby M."/>
            <person name="Blumentritt M."/>
            <person name="Coutinho P.M."/>
            <person name="Cullen D."/>
            <person name="Cullen D."/>
            <person name="Gathman A."/>
            <person name="Goodell B."/>
            <person name="Henrissat B."/>
            <person name="Ihrmark K."/>
            <person name="Kauserud H."/>
            <person name="Kohler A."/>
            <person name="LaButti K."/>
            <person name="Lapidus A."/>
            <person name="Lavin J.L."/>
            <person name="Lee Y.-H."/>
            <person name="Lindquist E."/>
            <person name="Lilly W."/>
            <person name="Lucas S."/>
            <person name="Morin E."/>
            <person name="Murat C."/>
            <person name="Oguiza J.A."/>
            <person name="Park J."/>
            <person name="Pisabarro A.G."/>
            <person name="Riley R."/>
            <person name="Rosling A."/>
            <person name="Salamov A."/>
            <person name="Schmidt O."/>
            <person name="Schmutz J."/>
            <person name="Skrede I."/>
            <person name="Stenlid J."/>
            <person name="Wiebenga A."/>
            <person name="Xie X."/>
            <person name="Kues U."/>
            <person name="Hibbett D.S."/>
            <person name="Hoffmeister D."/>
            <person name="Hogberg N."/>
            <person name="Martin F."/>
            <person name="Grigoriev I.V."/>
            <person name="Watkinson S.C."/>
        </authorList>
    </citation>
    <scope>NUCLEOTIDE SEQUENCE</scope>
    <source>
        <strain evidence="12">S7.9</strain>
    </source>
</reference>
<dbReference type="HOGENOM" id="CLU_021855_2_2_1"/>
<feature type="chain" id="PRO_5005130449" description="1,3-beta-glucanosyltransferase" evidence="10">
    <location>
        <begin position="24"/>
        <end position="546"/>
    </location>
</feature>
<keyword evidence="10" id="KW-0808">Transferase</keyword>
<dbReference type="SUPFAM" id="SSF51445">
    <property type="entry name" value="(Trans)glycosidases"/>
    <property type="match status" value="1"/>
</dbReference>
<dbReference type="SMART" id="SM00768">
    <property type="entry name" value="X8"/>
    <property type="match status" value="1"/>
</dbReference>
<keyword evidence="7" id="KW-1015">Disulfide bond</keyword>
<dbReference type="GO" id="GO:0031505">
    <property type="term" value="P:fungal-type cell wall organization"/>
    <property type="evidence" value="ECO:0007669"/>
    <property type="project" value="TreeGrafter"/>
</dbReference>
<proteinExistence type="inferred from homology"/>
<keyword evidence="6 10" id="KW-0472">Membrane</keyword>
<evidence type="ECO:0000313" key="12">
    <source>
        <dbReference type="EMBL" id="EGO29676.1"/>
    </source>
</evidence>
<dbReference type="OrthoDB" id="421038at2759"/>
<dbReference type="RefSeq" id="XP_007313918.1">
    <property type="nucleotide sequence ID" value="XM_007313856.1"/>
</dbReference>
<dbReference type="Proteomes" id="UP000008064">
    <property type="component" value="Unassembled WGS sequence"/>
</dbReference>
<keyword evidence="12" id="KW-0378">Hydrolase</keyword>
<evidence type="ECO:0000256" key="3">
    <source>
        <dbReference type="ARBA" id="ARBA00007528"/>
    </source>
</evidence>
<evidence type="ECO:0000256" key="4">
    <source>
        <dbReference type="ARBA" id="ARBA00022622"/>
    </source>
</evidence>
<dbReference type="Pfam" id="PF03198">
    <property type="entry name" value="Glyco_hydro_72"/>
    <property type="match status" value="1"/>
</dbReference>
<dbReference type="GeneID" id="18809689"/>
<dbReference type="Pfam" id="PF07983">
    <property type="entry name" value="X8"/>
    <property type="match status" value="1"/>
</dbReference>
<evidence type="ECO:0000256" key="2">
    <source>
        <dbReference type="ARBA" id="ARBA00004589"/>
    </source>
</evidence>
<accession>F8NH87</accession>
<evidence type="ECO:0000259" key="11">
    <source>
        <dbReference type="SMART" id="SM00768"/>
    </source>
</evidence>
<dbReference type="AlphaFoldDB" id="F8NH87"/>
<keyword evidence="9 10" id="KW-0449">Lipoprotein</keyword>
<evidence type="ECO:0000256" key="8">
    <source>
        <dbReference type="ARBA" id="ARBA00023180"/>
    </source>
</evidence>
<name>F8NH87_SERL9</name>
<dbReference type="Gene3D" id="3.20.20.80">
    <property type="entry name" value="Glycosidases"/>
    <property type="match status" value="1"/>
</dbReference>
<evidence type="ECO:0000256" key="7">
    <source>
        <dbReference type="ARBA" id="ARBA00023157"/>
    </source>
</evidence>
<dbReference type="GO" id="GO:0042124">
    <property type="term" value="F:1,3-beta-glucanosyltransferase activity"/>
    <property type="evidence" value="ECO:0007669"/>
    <property type="project" value="TreeGrafter"/>
</dbReference>
<comment type="subcellular location">
    <subcellularLocation>
        <location evidence="1">Cell envelope</location>
    </subcellularLocation>
    <subcellularLocation>
        <location evidence="10">Cell membrane</location>
        <topology evidence="10">Lipid-anchor</topology>
        <topology evidence="10">GPI-anchor</topology>
    </subcellularLocation>
    <subcellularLocation>
        <location evidence="2">Membrane</location>
        <topology evidence="2">Lipid-anchor</topology>
        <topology evidence="2">GPI-anchor</topology>
    </subcellularLocation>
</comment>
<comment type="function">
    <text evidence="10">Splits internally a 1,3-beta-glucan molecule and transfers the newly generated reducing end (the donor) to the non-reducing end of another 1,3-beta-glucan molecule (the acceptor) forming a 1,3-beta linkage, resulting in the elongation of 1,3-beta-glucan chains in the cell wall.</text>
</comment>
<evidence type="ECO:0000256" key="9">
    <source>
        <dbReference type="ARBA" id="ARBA00023288"/>
    </source>
</evidence>
<comment type="similarity">
    <text evidence="3 10">Belongs to the glycosyl hydrolase 72 family.</text>
</comment>
<dbReference type="GO" id="GO:0016787">
    <property type="term" value="F:hydrolase activity"/>
    <property type="evidence" value="ECO:0007669"/>
    <property type="project" value="UniProtKB-KW"/>
</dbReference>
<evidence type="ECO:0000256" key="10">
    <source>
        <dbReference type="RuleBase" id="RU361209"/>
    </source>
</evidence>